<evidence type="ECO:0000313" key="6">
    <source>
        <dbReference type="Proteomes" id="UP000636110"/>
    </source>
</evidence>
<sequence>MMKRTWRTNLMVFMLPIAIIPMSLSAQKKQQPLSVKKADAPNIIFILTDDLGYGDLGVFFQNQRKQKGDKTLPYQLTPHLDQMAASGAKFSNQYSNAPVCAPSRASFMTGMSQGNASVRDNQFDKQIEDNHTVANMLKTAGYATAAVGKWGLQGETKDEPNWPAHPSKRGFDQFYGYMRHADGHEHYPFEGLYRGKKEVYDNYTNVAAGLSKSYTTDLWTAYAKHWIVAHEQGKQAKQPFFMFLAYDAPHAVLELPTQAYPVGGGLTGGLQWTGKKGAMINTASGEIDSYMHPDYANSTYDDDHNLSTPEKPWPDTFKRYATANRRIDDAIGDIMQLLKDLNIAENTLVIFTSDNGPSIESYLPKGYVPNTPEFFGSYGPFDGIKRDVWEGGLRMPTLVSWPSKIKAGKTISAPSMLSDWMATFAAVANVPAPARLDGVSLLPVLTGKGKQEQGQVYVEYTEGGNTPDFKEFEASRRGRKRNQMQMIRIGDLVGVRYNIKSATDDFEIYDVVKDPKETNNLGGDPAYRGLQEKMKAKVLQSRKVHTDAPRPYDNALIPGLNPEVKLISGISWKFFKGDFPWVASEKGRVVSERGKAKELNTNFVPKQAGMRLYEAWFKAPRDGVYSFSIETNGKAYVRLHEAELLDADFGYSAGQEINTSVKLKAGYHPIKIYVREEPEKAISLTLKQKEDGANWQIMSDKNLYTVK</sequence>
<evidence type="ECO:0000256" key="3">
    <source>
        <dbReference type="SAM" id="SignalP"/>
    </source>
</evidence>
<keyword evidence="3" id="KW-0732">Signal</keyword>
<dbReference type="Pfam" id="PF00884">
    <property type="entry name" value="Sulfatase"/>
    <property type="match status" value="1"/>
</dbReference>
<dbReference type="PANTHER" id="PTHR43751:SF3">
    <property type="entry name" value="SULFATASE N-TERMINAL DOMAIN-CONTAINING PROTEIN"/>
    <property type="match status" value="1"/>
</dbReference>
<dbReference type="Proteomes" id="UP000636110">
    <property type="component" value="Unassembled WGS sequence"/>
</dbReference>
<comment type="caution">
    <text evidence="5">The sequence shown here is derived from an EMBL/GenBank/DDBJ whole genome shotgun (WGS) entry which is preliminary data.</text>
</comment>
<keyword evidence="6" id="KW-1185">Reference proteome</keyword>
<dbReference type="PROSITE" id="PS00523">
    <property type="entry name" value="SULFATASE_1"/>
    <property type="match status" value="1"/>
</dbReference>
<feature type="signal peptide" evidence="3">
    <location>
        <begin position="1"/>
        <end position="25"/>
    </location>
</feature>
<dbReference type="SUPFAM" id="SSF53649">
    <property type="entry name" value="Alkaline phosphatase-like"/>
    <property type="match status" value="1"/>
</dbReference>
<dbReference type="RefSeq" id="WP_182955915.1">
    <property type="nucleotide sequence ID" value="NZ_WNXC01000002.1"/>
</dbReference>
<feature type="domain" description="Sulfatase N-terminal" evidence="4">
    <location>
        <begin position="41"/>
        <end position="429"/>
    </location>
</feature>
<organism evidence="5 6">
    <name type="scientific">Pedobacter gandavensis</name>
    <dbReference type="NCBI Taxonomy" id="2679963"/>
    <lineage>
        <taxon>Bacteria</taxon>
        <taxon>Pseudomonadati</taxon>
        <taxon>Bacteroidota</taxon>
        <taxon>Sphingobacteriia</taxon>
        <taxon>Sphingobacteriales</taxon>
        <taxon>Sphingobacteriaceae</taxon>
        <taxon>Pedobacter</taxon>
    </lineage>
</organism>
<accession>A0ABR6EUV5</accession>
<proteinExistence type="inferred from homology"/>
<feature type="chain" id="PRO_5045202769" evidence="3">
    <location>
        <begin position="26"/>
        <end position="707"/>
    </location>
</feature>
<evidence type="ECO:0000256" key="1">
    <source>
        <dbReference type="ARBA" id="ARBA00008779"/>
    </source>
</evidence>
<evidence type="ECO:0000256" key="2">
    <source>
        <dbReference type="ARBA" id="ARBA00022801"/>
    </source>
</evidence>
<dbReference type="PANTHER" id="PTHR43751">
    <property type="entry name" value="SULFATASE"/>
    <property type="match status" value="1"/>
</dbReference>
<comment type="similarity">
    <text evidence="1">Belongs to the sulfatase family.</text>
</comment>
<keyword evidence="2" id="KW-0378">Hydrolase</keyword>
<name>A0ABR6EUV5_9SPHI</name>
<dbReference type="InterPro" id="IPR052701">
    <property type="entry name" value="GAG_Ulvan_Degrading_Sulfatases"/>
</dbReference>
<evidence type="ECO:0000259" key="4">
    <source>
        <dbReference type="Pfam" id="PF00884"/>
    </source>
</evidence>
<dbReference type="InterPro" id="IPR024607">
    <property type="entry name" value="Sulfatase_CS"/>
</dbReference>
<dbReference type="Gene3D" id="3.40.720.10">
    <property type="entry name" value="Alkaline Phosphatase, subunit A"/>
    <property type="match status" value="1"/>
</dbReference>
<gene>
    <name evidence="5" type="ORF">GM920_08855</name>
</gene>
<reference evidence="5 6" key="1">
    <citation type="submission" date="2019-11" db="EMBL/GenBank/DDBJ databases">
        <title>Description of Pedobacter sp. LMG 31462T.</title>
        <authorList>
            <person name="Carlier A."/>
            <person name="Qi S."/>
            <person name="Vandamme P."/>
        </authorList>
    </citation>
    <scope>NUCLEOTIDE SEQUENCE [LARGE SCALE GENOMIC DNA]</scope>
    <source>
        <strain evidence="5 6">LMG 31462</strain>
    </source>
</reference>
<evidence type="ECO:0000313" key="5">
    <source>
        <dbReference type="EMBL" id="MBB2149020.1"/>
    </source>
</evidence>
<dbReference type="InterPro" id="IPR000917">
    <property type="entry name" value="Sulfatase_N"/>
</dbReference>
<protein>
    <submittedName>
        <fullName evidence="5">Sulfatase-like hydrolase/transferase</fullName>
    </submittedName>
</protein>
<dbReference type="EMBL" id="WNXC01000002">
    <property type="protein sequence ID" value="MBB2149020.1"/>
    <property type="molecule type" value="Genomic_DNA"/>
</dbReference>
<dbReference type="InterPro" id="IPR017850">
    <property type="entry name" value="Alkaline_phosphatase_core_sf"/>
</dbReference>